<evidence type="ECO:0000256" key="4">
    <source>
        <dbReference type="ARBA" id="ARBA00022737"/>
    </source>
</evidence>
<dbReference type="FunFam" id="3.30.160.60:FF:001480">
    <property type="entry name" value="Si:cabz01071911.3"/>
    <property type="match status" value="1"/>
</dbReference>
<dbReference type="RefSeq" id="XP_030752773.1">
    <property type="nucleotide sequence ID" value="XM_030896913.1"/>
</dbReference>
<dbReference type="Gene3D" id="3.30.160.60">
    <property type="entry name" value="Classic Zinc Finger"/>
    <property type="match status" value="5"/>
</dbReference>
<proteinExistence type="inferred from homology"/>
<feature type="domain" description="C2H2-type" evidence="13">
    <location>
        <begin position="307"/>
        <end position="335"/>
    </location>
</feature>
<evidence type="ECO:0000313" key="15">
    <source>
        <dbReference type="RefSeq" id="XP_030752773.1"/>
    </source>
</evidence>
<keyword evidence="9" id="KW-0804">Transcription</keyword>
<evidence type="ECO:0000256" key="6">
    <source>
        <dbReference type="ARBA" id="ARBA00022833"/>
    </source>
</evidence>
<evidence type="ECO:0000256" key="10">
    <source>
        <dbReference type="ARBA" id="ARBA00023242"/>
    </source>
</evidence>
<keyword evidence="4" id="KW-0677">Repeat</keyword>
<feature type="domain" description="C2H2-type" evidence="13">
    <location>
        <begin position="336"/>
        <end position="363"/>
    </location>
</feature>
<name>A0A6J2XML7_SITOR</name>
<dbReference type="SMART" id="SM00355">
    <property type="entry name" value="ZnF_C2H2"/>
    <property type="match status" value="9"/>
</dbReference>
<evidence type="ECO:0000256" key="11">
    <source>
        <dbReference type="PROSITE-ProRule" id="PRU00042"/>
    </source>
</evidence>
<accession>A0A6J2XML7</accession>
<dbReference type="PANTHER" id="PTHR24408:SF58">
    <property type="entry name" value="TRANSCRIPTION FACTOR (TFIIIA), PUTATIVE (AFU_ORTHOLOGUE AFUA_1G05150)-RELATED"/>
    <property type="match status" value="1"/>
</dbReference>
<dbReference type="InParanoid" id="A0A6J2XML7"/>
<keyword evidence="14" id="KW-1185">Reference proteome</keyword>
<dbReference type="OrthoDB" id="6077919at2759"/>
<evidence type="ECO:0000256" key="2">
    <source>
        <dbReference type="ARBA" id="ARBA00006991"/>
    </source>
</evidence>
<keyword evidence="5 11" id="KW-0863">Zinc-finger</keyword>
<feature type="domain" description="C2H2-type" evidence="13">
    <location>
        <begin position="256"/>
        <end position="279"/>
    </location>
</feature>
<dbReference type="FunFam" id="3.30.160.60:FF:000446">
    <property type="entry name" value="Zinc finger protein"/>
    <property type="match status" value="1"/>
</dbReference>
<evidence type="ECO:0000256" key="7">
    <source>
        <dbReference type="ARBA" id="ARBA00023015"/>
    </source>
</evidence>
<evidence type="ECO:0000256" key="3">
    <source>
        <dbReference type="ARBA" id="ARBA00022723"/>
    </source>
</evidence>
<dbReference type="GeneID" id="115879887"/>
<evidence type="ECO:0000256" key="8">
    <source>
        <dbReference type="ARBA" id="ARBA00023125"/>
    </source>
</evidence>
<dbReference type="KEGG" id="soy:115879887"/>
<dbReference type="SUPFAM" id="SSF57667">
    <property type="entry name" value="beta-beta-alpha zinc fingers"/>
    <property type="match status" value="3"/>
</dbReference>
<feature type="domain" description="C2H2-type" evidence="13">
    <location>
        <begin position="364"/>
        <end position="391"/>
    </location>
</feature>
<evidence type="ECO:0000256" key="9">
    <source>
        <dbReference type="ARBA" id="ARBA00023163"/>
    </source>
</evidence>
<comment type="similarity">
    <text evidence="2">Belongs to the krueppel C2H2-type zinc-finger protein family.</text>
</comment>
<dbReference type="GO" id="GO:0008270">
    <property type="term" value="F:zinc ion binding"/>
    <property type="evidence" value="ECO:0007669"/>
    <property type="project" value="UniProtKB-KW"/>
</dbReference>
<dbReference type="FunFam" id="3.30.160.60:FF:001498">
    <property type="entry name" value="Zinc finger protein 404"/>
    <property type="match status" value="1"/>
</dbReference>
<protein>
    <submittedName>
        <fullName evidence="15">Zinc finger protein 888-like</fullName>
    </submittedName>
</protein>
<dbReference type="Pfam" id="PF00096">
    <property type="entry name" value="zf-C2H2"/>
    <property type="match status" value="2"/>
</dbReference>
<dbReference type="GO" id="GO:0005634">
    <property type="term" value="C:nucleus"/>
    <property type="evidence" value="ECO:0007669"/>
    <property type="project" value="UniProtKB-SubCell"/>
</dbReference>
<dbReference type="InterPro" id="IPR036236">
    <property type="entry name" value="Znf_C2H2_sf"/>
</dbReference>
<keyword evidence="3" id="KW-0479">Metal-binding</keyword>
<sequence>MSGLKLHMEAICTKINLRKSTKTVKKRAKNEPIVTKITLSDNPVSRAKLLESLTSKSKPKATKPTKTTTRKRRTSQQERKTKKEKSESNEDEPEDRKCFWPCIQCPQIFSSPALLEDHLAKCIAIKLDPCIPYQKQVKKKSPVYEEDDASYGDDELYYFDEYKNCHICSRCFGEFDSESAIEEHIKEHPIFVCHVCEKLFKSVVSLGYHSEEHDSLHNMTCPCCAFQTTSRFTLASHIKDDHSDILKKDEILKVSLKCVVCSKLFYQQSKLLKHQIIKHRPVIKAEPSMGGILKVPKAKTSTSPRVFLCETCGKNFTSKYRLVRHINAMHQGIKPYNCRYCGRAFTGKDTMKKHERIHTGEKPYSCEYCGRCFRQPGPFAVHLRIHTGERPYVCKFCKKGFITNQSKKVHMNNCGREMSFLNILC</sequence>
<feature type="region of interest" description="Disordered" evidence="12">
    <location>
        <begin position="49"/>
        <end position="94"/>
    </location>
</feature>
<dbReference type="PROSITE" id="PS50157">
    <property type="entry name" value="ZINC_FINGER_C2H2_2"/>
    <property type="match status" value="5"/>
</dbReference>
<dbReference type="PROSITE" id="PS00028">
    <property type="entry name" value="ZINC_FINGER_C2H2_1"/>
    <property type="match status" value="5"/>
</dbReference>
<keyword evidence="8" id="KW-0238">DNA-binding</keyword>
<organism evidence="14 15">
    <name type="scientific">Sitophilus oryzae</name>
    <name type="common">Rice weevil</name>
    <name type="synonym">Curculio oryzae</name>
    <dbReference type="NCBI Taxonomy" id="7048"/>
    <lineage>
        <taxon>Eukaryota</taxon>
        <taxon>Metazoa</taxon>
        <taxon>Ecdysozoa</taxon>
        <taxon>Arthropoda</taxon>
        <taxon>Hexapoda</taxon>
        <taxon>Insecta</taxon>
        <taxon>Pterygota</taxon>
        <taxon>Neoptera</taxon>
        <taxon>Endopterygota</taxon>
        <taxon>Coleoptera</taxon>
        <taxon>Polyphaga</taxon>
        <taxon>Cucujiformia</taxon>
        <taxon>Curculionidae</taxon>
        <taxon>Dryophthorinae</taxon>
        <taxon>Sitophilus</taxon>
    </lineage>
</organism>
<evidence type="ECO:0000256" key="1">
    <source>
        <dbReference type="ARBA" id="ARBA00004123"/>
    </source>
</evidence>
<dbReference type="AlphaFoldDB" id="A0A6J2XML7"/>
<feature type="compositionally biased region" description="Basic and acidic residues" evidence="12">
    <location>
        <begin position="75"/>
        <end position="94"/>
    </location>
</feature>
<evidence type="ECO:0000259" key="13">
    <source>
        <dbReference type="PROSITE" id="PS50157"/>
    </source>
</evidence>
<gene>
    <name evidence="15" type="primary">LOC115879887</name>
</gene>
<dbReference type="GO" id="GO:0000981">
    <property type="term" value="F:DNA-binding transcription factor activity, RNA polymerase II-specific"/>
    <property type="evidence" value="ECO:0007669"/>
    <property type="project" value="TreeGrafter"/>
</dbReference>
<feature type="compositionally biased region" description="Basic residues" evidence="12">
    <location>
        <begin position="57"/>
        <end position="74"/>
    </location>
</feature>
<keyword evidence="7" id="KW-0805">Transcription regulation</keyword>
<comment type="subcellular location">
    <subcellularLocation>
        <location evidence="1">Nucleus</location>
    </subcellularLocation>
</comment>
<reference evidence="15" key="1">
    <citation type="submission" date="2025-08" db="UniProtKB">
        <authorList>
            <consortium name="RefSeq"/>
        </authorList>
    </citation>
    <scope>IDENTIFICATION</scope>
    <source>
        <tissue evidence="15">Gonads</tissue>
    </source>
</reference>
<dbReference type="InterPro" id="IPR013087">
    <property type="entry name" value="Znf_C2H2_type"/>
</dbReference>
<dbReference type="Pfam" id="PF13894">
    <property type="entry name" value="zf-C2H2_4"/>
    <property type="match status" value="1"/>
</dbReference>
<keyword evidence="6" id="KW-0862">Zinc</keyword>
<keyword evidence="10" id="KW-0539">Nucleus</keyword>
<feature type="domain" description="C2H2-type" evidence="13">
    <location>
        <begin position="191"/>
        <end position="222"/>
    </location>
</feature>
<dbReference type="Proteomes" id="UP000504635">
    <property type="component" value="Unplaced"/>
</dbReference>
<evidence type="ECO:0000256" key="5">
    <source>
        <dbReference type="ARBA" id="ARBA00022771"/>
    </source>
</evidence>
<evidence type="ECO:0000313" key="14">
    <source>
        <dbReference type="Proteomes" id="UP000504635"/>
    </source>
</evidence>
<dbReference type="PANTHER" id="PTHR24408">
    <property type="entry name" value="ZINC FINGER PROTEIN"/>
    <property type="match status" value="1"/>
</dbReference>
<dbReference type="GO" id="GO:0043565">
    <property type="term" value="F:sequence-specific DNA binding"/>
    <property type="evidence" value="ECO:0007669"/>
    <property type="project" value="TreeGrafter"/>
</dbReference>
<evidence type="ECO:0000256" key="12">
    <source>
        <dbReference type="SAM" id="MobiDB-lite"/>
    </source>
</evidence>